<dbReference type="HOGENOM" id="CLU_2234539_0_0_10"/>
<evidence type="ECO:0000313" key="2">
    <source>
        <dbReference type="Proteomes" id="UP000009049"/>
    </source>
</evidence>
<protein>
    <recommendedName>
        <fullName evidence="3">Co-chaperone DjlA N-terminal domain-containing protein</fullName>
    </recommendedName>
</protein>
<dbReference type="RefSeq" id="WP_012813819.1">
    <property type="nucleotide sequence ID" value="NC_013222.1"/>
</dbReference>
<dbReference type="Proteomes" id="UP000009049">
    <property type="component" value="Chromosome"/>
</dbReference>
<keyword evidence="2" id="KW-1185">Reference proteome</keyword>
<name>A4CGR6_ROBBH</name>
<dbReference type="AlphaFoldDB" id="A4CGR6"/>
<dbReference type="SUPFAM" id="SSF158682">
    <property type="entry name" value="TerB-like"/>
    <property type="match status" value="1"/>
</dbReference>
<dbReference type="STRING" id="313596.RB2501_04480"/>
<dbReference type="KEGG" id="rbi:RB2501_04480"/>
<accession>A4CGR6</accession>
<gene>
    <name evidence="1" type="ordered locus">RB2501_04480</name>
</gene>
<dbReference type="Gene3D" id="1.10.3680.10">
    <property type="entry name" value="TerB-like"/>
    <property type="match status" value="1"/>
</dbReference>
<proteinExistence type="predicted"/>
<dbReference type="OrthoDB" id="1450066at2"/>
<reference evidence="1 2" key="1">
    <citation type="journal article" date="2009" name="J. Bacteriol.">
        <title>Complete genome sequence of Robiginitalea biformata HTCC2501.</title>
        <authorList>
            <person name="Oh H.M."/>
            <person name="Giovannoni S.J."/>
            <person name="Lee K."/>
            <person name="Ferriera S."/>
            <person name="Johnson J."/>
            <person name="Cho J.C."/>
        </authorList>
    </citation>
    <scope>NUCLEOTIDE SEQUENCE [LARGE SCALE GENOMIC DNA]</scope>
    <source>
        <strain evidence="2">ATCC BAA-864 / HTCC2501 / KCTC 12146</strain>
    </source>
</reference>
<dbReference type="eggNOG" id="COG4103">
    <property type="taxonomic scope" value="Bacteria"/>
</dbReference>
<organism evidence="1 2">
    <name type="scientific">Robiginitalea biformata (strain ATCC BAA-864 / DSM 15991 / KCTC 12146 / HTCC2501)</name>
    <dbReference type="NCBI Taxonomy" id="313596"/>
    <lineage>
        <taxon>Bacteria</taxon>
        <taxon>Pseudomonadati</taxon>
        <taxon>Bacteroidota</taxon>
        <taxon>Flavobacteriia</taxon>
        <taxon>Flavobacteriales</taxon>
        <taxon>Flavobacteriaceae</taxon>
        <taxon>Robiginitalea</taxon>
    </lineage>
</organism>
<dbReference type="InterPro" id="IPR029024">
    <property type="entry name" value="TerB-like"/>
</dbReference>
<evidence type="ECO:0000313" key="1">
    <source>
        <dbReference type="EMBL" id="EAR16124.1"/>
    </source>
</evidence>
<dbReference type="EMBL" id="CP001712">
    <property type="protein sequence ID" value="EAR16124.1"/>
    <property type="molecule type" value="Genomic_DNA"/>
</dbReference>
<sequence>MKYNLVEQLAVIKALDEVILVDKLVYEEEASFIAHLAKVLGFKMDLIRKARNVEAAQAMAVLKLMSENKKHALSVLLREAAGADGRITDAELELIQGILREIEPD</sequence>
<evidence type="ECO:0008006" key="3">
    <source>
        <dbReference type="Google" id="ProtNLM"/>
    </source>
</evidence>